<feature type="signal peptide" evidence="1">
    <location>
        <begin position="1"/>
        <end position="19"/>
    </location>
</feature>
<accession>A0ABV8VXJ5</accession>
<keyword evidence="3" id="KW-1185">Reference proteome</keyword>
<protein>
    <submittedName>
        <fullName evidence="2">Stress protein</fullName>
    </submittedName>
</protein>
<proteinExistence type="predicted"/>
<evidence type="ECO:0000313" key="3">
    <source>
        <dbReference type="Proteomes" id="UP001595880"/>
    </source>
</evidence>
<evidence type="ECO:0000313" key="2">
    <source>
        <dbReference type="EMBL" id="MFC4387760.1"/>
    </source>
</evidence>
<dbReference type="PROSITE" id="PS51257">
    <property type="entry name" value="PROKAR_LIPOPROTEIN"/>
    <property type="match status" value="1"/>
</dbReference>
<name>A0ABV8VXJ5_9BACI</name>
<dbReference type="Proteomes" id="UP001595880">
    <property type="component" value="Unassembled WGS sequence"/>
</dbReference>
<dbReference type="EMBL" id="JBHSDV010000002">
    <property type="protein sequence ID" value="MFC4387760.1"/>
    <property type="molecule type" value="Genomic_DNA"/>
</dbReference>
<sequence>MKKLLLLFIAIMTVGILSACGNNTSENEDITTDDVISAFKDAGLEVGETSEMTKDDFGLGPMKSEEGIRFLIPSLGENNGGRILTYKNESDLDEMKEYYDSLGEESAMFFSWTIKHKNVLVQINGDLPEEKYEEYKKALESL</sequence>
<feature type="chain" id="PRO_5046713288" evidence="1">
    <location>
        <begin position="20"/>
        <end position="142"/>
    </location>
</feature>
<keyword evidence="1" id="KW-0732">Signal</keyword>
<dbReference type="RefSeq" id="WP_390198225.1">
    <property type="nucleotide sequence ID" value="NZ_JBHSDV010000002.1"/>
</dbReference>
<organism evidence="2 3">
    <name type="scientific">Gracilibacillus marinus</name>
    <dbReference type="NCBI Taxonomy" id="630535"/>
    <lineage>
        <taxon>Bacteria</taxon>
        <taxon>Bacillati</taxon>
        <taxon>Bacillota</taxon>
        <taxon>Bacilli</taxon>
        <taxon>Bacillales</taxon>
        <taxon>Bacillaceae</taxon>
        <taxon>Gracilibacillus</taxon>
    </lineage>
</organism>
<comment type="caution">
    <text evidence="2">The sequence shown here is derived from an EMBL/GenBank/DDBJ whole genome shotgun (WGS) entry which is preliminary data.</text>
</comment>
<evidence type="ECO:0000256" key="1">
    <source>
        <dbReference type="SAM" id="SignalP"/>
    </source>
</evidence>
<gene>
    <name evidence="2" type="ORF">ACFOZ1_08020</name>
</gene>
<reference evidence="3" key="1">
    <citation type="journal article" date="2019" name="Int. J. Syst. Evol. Microbiol.">
        <title>The Global Catalogue of Microorganisms (GCM) 10K type strain sequencing project: providing services to taxonomists for standard genome sequencing and annotation.</title>
        <authorList>
            <consortium name="The Broad Institute Genomics Platform"/>
            <consortium name="The Broad Institute Genome Sequencing Center for Infectious Disease"/>
            <person name="Wu L."/>
            <person name="Ma J."/>
        </authorList>
    </citation>
    <scope>NUCLEOTIDE SEQUENCE [LARGE SCALE GENOMIC DNA]</scope>
    <source>
        <strain evidence="3">KACC 14058</strain>
    </source>
</reference>